<name>A0ACD4XZ10_PSEFL</name>
<dbReference type="EMBL" id="CP140009">
    <property type="protein sequence ID" value="WQD74502.1"/>
    <property type="molecule type" value="Genomic_DNA"/>
</dbReference>
<evidence type="ECO:0000313" key="2">
    <source>
        <dbReference type="Proteomes" id="UP001325023"/>
    </source>
</evidence>
<keyword evidence="2" id="KW-1185">Reference proteome</keyword>
<reference evidence="1" key="1">
    <citation type="submission" date="2023-12" db="EMBL/GenBank/DDBJ databases">
        <title>Genome sequencing and assembly of bacterial species from a model synthetic community.</title>
        <authorList>
            <person name="Hogle S.L."/>
        </authorList>
    </citation>
    <scope>NUCLEOTIDE SEQUENCE</scope>
    <source>
        <strain evidence="1">SBW25</strain>
    </source>
</reference>
<sequence length="262" mass="28104">MNKDLFLKNIPTGRIEANTPCGVPLAMALTAMMLAGSTWTTAAVGGTASSAPCTNEADFQPGTVVDYESRDNVSPVTSRSKTQTLGRKDFAGTRPVASLHTTFMNNSPVFLTTTYAQIKDGQLIRYGDQHGAGASLTTTLYTPPPATPLDLQPGQTVSVSYKSQAGSGGVTVGFEVTEKLTYHGRETIKTPLGTFETCRFTNEISSGPASGEQPKQRVVVQNWFPVEGPYRGQSIRSVSPSGTQGQERIVEVVKMRYETRAN</sequence>
<proteinExistence type="predicted"/>
<accession>A0ACD4XZ10</accession>
<organism evidence="1 2">
    <name type="scientific">Pseudomonas fluorescens</name>
    <dbReference type="NCBI Taxonomy" id="294"/>
    <lineage>
        <taxon>Bacteria</taxon>
        <taxon>Pseudomonadati</taxon>
        <taxon>Pseudomonadota</taxon>
        <taxon>Gammaproteobacteria</taxon>
        <taxon>Pseudomonadales</taxon>
        <taxon>Pseudomonadaceae</taxon>
        <taxon>Pseudomonas</taxon>
    </lineage>
</organism>
<gene>
    <name evidence="1" type="ORF">U0037_11285</name>
</gene>
<protein>
    <submittedName>
        <fullName evidence="1">Uncharacterized protein</fullName>
    </submittedName>
</protein>
<dbReference type="Proteomes" id="UP001325023">
    <property type="component" value="Chromosome"/>
</dbReference>
<evidence type="ECO:0000313" key="1">
    <source>
        <dbReference type="EMBL" id="WQD74502.1"/>
    </source>
</evidence>